<accession>A0AAX1MDU4</accession>
<organism evidence="1 2">
    <name type="scientific">Acinetobacter junii</name>
    <dbReference type="NCBI Taxonomy" id="40215"/>
    <lineage>
        <taxon>Bacteria</taxon>
        <taxon>Pseudomonadati</taxon>
        <taxon>Pseudomonadota</taxon>
        <taxon>Gammaproteobacteria</taxon>
        <taxon>Moraxellales</taxon>
        <taxon>Moraxellaceae</taxon>
        <taxon>Acinetobacter</taxon>
    </lineage>
</organism>
<dbReference type="EMBL" id="CP059558">
    <property type="protein sequence ID" value="QUY35643.1"/>
    <property type="molecule type" value="Genomic_DNA"/>
</dbReference>
<evidence type="ECO:0000313" key="1">
    <source>
        <dbReference type="EMBL" id="QUY35643.1"/>
    </source>
</evidence>
<name>A0AAX1MDU4_ACIJU</name>
<gene>
    <name evidence="1" type="ORF">H2677_10170</name>
</gene>
<reference evidence="1" key="1">
    <citation type="submission" date="2020-07" db="EMBL/GenBank/DDBJ databases">
        <title>Acinetobacter junii strain YR7 chromosome and plasmid pNDM-YR7.</title>
        <authorList>
            <person name="Tang B."/>
        </authorList>
    </citation>
    <scope>NUCLEOTIDE SEQUENCE</scope>
    <source>
        <strain evidence="1">YR7</strain>
    </source>
</reference>
<evidence type="ECO:0000313" key="2">
    <source>
        <dbReference type="Proteomes" id="UP000679388"/>
    </source>
</evidence>
<dbReference type="GeneID" id="70092884"/>
<protein>
    <submittedName>
        <fullName evidence="1">XRE family transcriptional regulator</fullName>
    </submittedName>
</protein>
<dbReference type="AlphaFoldDB" id="A0AAX1MDU4"/>
<sequence>MSELTLSREAKIALNAMINQSRGIEPKEIALVLGVSHKTVLNYANPNMDQHLPSLKAVEAIMAYTGNTALIKAWAHKFGLICIPAKSDENEHQMSVLESLLSMNISNGQMNQSIHNIMSDGVVSPDELNVSDLILEELESNIKSIRSALKNECAKYLSALQTEKA</sequence>
<dbReference type="InterPro" id="IPR009679">
    <property type="entry name" value="Phage_186_CII-like"/>
</dbReference>
<proteinExistence type="predicted"/>
<dbReference type="GO" id="GO:0003677">
    <property type="term" value="F:DNA binding"/>
    <property type="evidence" value="ECO:0007669"/>
    <property type="project" value="InterPro"/>
</dbReference>
<dbReference type="Pfam" id="PF06892">
    <property type="entry name" value="Phage_CP76"/>
    <property type="match status" value="1"/>
</dbReference>
<dbReference type="RefSeq" id="WP_212638471.1">
    <property type="nucleotide sequence ID" value="NZ_CP059558.1"/>
</dbReference>
<dbReference type="Proteomes" id="UP000679388">
    <property type="component" value="Chromosome"/>
</dbReference>